<feature type="domain" description="MRNA cap 0 methyltransferase" evidence="9">
    <location>
        <begin position="27"/>
        <end position="308"/>
    </location>
</feature>
<dbReference type="CDD" id="cd02440">
    <property type="entry name" value="AdoMet_MTases"/>
    <property type="match status" value="1"/>
</dbReference>
<comment type="caution">
    <text evidence="10">The sequence shown here is derived from an EMBL/GenBank/DDBJ whole genome shotgun (WGS) entry which is preliminary data.</text>
</comment>
<name>A0AAE0LDE7_9CHLO</name>
<accession>A0AAE0LDE7</accession>
<evidence type="ECO:0000256" key="5">
    <source>
        <dbReference type="ARBA" id="ARBA00022884"/>
    </source>
</evidence>
<keyword evidence="6" id="KW-0507">mRNA processing</keyword>
<organism evidence="10 11">
    <name type="scientific">Cymbomonas tetramitiformis</name>
    <dbReference type="NCBI Taxonomy" id="36881"/>
    <lineage>
        <taxon>Eukaryota</taxon>
        <taxon>Viridiplantae</taxon>
        <taxon>Chlorophyta</taxon>
        <taxon>Pyramimonadophyceae</taxon>
        <taxon>Pyramimonadales</taxon>
        <taxon>Pyramimonadaceae</taxon>
        <taxon>Cymbomonas</taxon>
    </lineage>
</organism>
<sequence>MVTVVKEEKHKEKEHKHAKAPAPAKVHGRHMLDEILSWSKTVLLTQLVDPGDLVCELFCGRGGEAKRWARTPVGHYVGVDPSESALRDAQSRWQSRRNSRDVGGEQRHPAFHVDFVQQDPRKGALFRGAASTRAFDLVCTHNGLSIAFASEDHARRLLAGVAACLRPGGLFFGTMPDSAAIWYKAQKSKSSPPSFKGEEFTVAFERENIEQFGTPYKIKLQGEGGRDEAHYMVHIPSFIELAREVGLQLVDMPNLVEFFEDYRHTFGTQLKAMCPQLERDLGREHRKDRKDRIMSLVQLFTIFVFRRCEPHPSLAPPPPRMAAPAQ</sequence>
<evidence type="ECO:0000256" key="6">
    <source>
        <dbReference type="ARBA" id="ARBA00023042"/>
    </source>
</evidence>
<proteinExistence type="predicted"/>
<dbReference type="InterPro" id="IPR039753">
    <property type="entry name" value="RG7MT1"/>
</dbReference>
<gene>
    <name evidence="10" type="ORF">CYMTET_11499</name>
</gene>
<evidence type="ECO:0000259" key="9">
    <source>
        <dbReference type="PROSITE" id="PS51562"/>
    </source>
</evidence>
<dbReference type="EMBL" id="LGRX02004305">
    <property type="protein sequence ID" value="KAK3280669.1"/>
    <property type="molecule type" value="Genomic_DNA"/>
</dbReference>
<keyword evidence="4" id="KW-0949">S-adenosyl-L-methionine</keyword>
<evidence type="ECO:0000256" key="7">
    <source>
        <dbReference type="ARBA" id="ARBA00044712"/>
    </source>
</evidence>
<dbReference type="Gene3D" id="3.40.50.150">
    <property type="entry name" value="Vaccinia Virus protein VP39"/>
    <property type="match status" value="1"/>
</dbReference>
<dbReference type="GO" id="GO:0003723">
    <property type="term" value="F:RNA binding"/>
    <property type="evidence" value="ECO:0007669"/>
    <property type="project" value="UniProtKB-KW"/>
</dbReference>
<dbReference type="InterPro" id="IPR029063">
    <property type="entry name" value="SAM-dependent_MTases_sf"/>
</dbReference>
<dbReference type="PANTHER" id="PTHR12189:SF3">
    <property type="entry name" value="MRNA (GUANINE-N(7))-METHYLTRANSFERASE"/>
    <property type="match status" value="1"/>
</dbReference>
<feature type="region of interest" description="Disordered" evidence="8">
    <location>
        <begin position="87"/>
        <end position="106"/>
    </location>
</feature>
<dbReference type="PROSITE" id="PS51562">
    <property type="entry name" value="RNA_CAP0_MT"/>
    <property type="match status" value="1"/>
</dbReference>
<evidence type="ECO:0000313" key="11">
    <source>
        <dbReference type="Proteomes" id="UP001190700"/>
    </source>
</evidence>
<feature type="non-terminal residue" evidence="10">
    <location>
        <position position="326"/>
    </location>
</feature>
<keyword evidence="6" id="KW-0506">mRNA capping</keyword>
<evidence type="ECO:0000256" key="2">
    <source>
        <dbReference type="ARBA" id="ARBA00022603"/>
    </source>
</evidence>
<dbReference type="AlphaFoldDB" id="A0AAE0LDE7"/>
<evidence type="ECO:0000313" key="10">
    <source>
        <dbReference type="EMBL" id="KAK3280669.1"/>
    </source>
</evidence>
<reference evidence="10 11" key="1">
    <citation type="journal article" date="2015" name="Genome Biol. Evol.">
        <title>Comparative Genomics of a Bacterivorous Green Alga Reveals Evolutionary Causalities and Consequences of Phago-Mixotrophic Mode of Nutrition.</title>
        <authorList>
            <person name="Burns J.A."/>
            <person name="Paasch A."/>
            <person name="Narechania A."/>
            <person name="Kim E."/>
        </authorList>
    </citation>
    <scope>NUCLEOTIDE SEQUENCE [LARGE SCALE GENOMIC DNA]</scope>
    <source>
        <strain evidence="10 11">PLY_AMNH</strain>
    </source>
</reference>
<evidence type="ECO:0000256" key="8">
    <source>
        <dbReference type="SAM" id="MobiDB-lite"/>
    </source>
</evidence>
<feature type="region of interest" description="Disordered" evidence="8">
    <location>
        <begin position="1"/>
        <end position="26"/>
    </location>
</feature>
<keyword evidence="2" id="KW-0489">Methyltransferase</keyword>
<keyword evidence="3" id="KW-0808">Transferase</keyword>
<dbReference type="Pfam" id="PF03291">
    <property type="entry name" value="mRNA_G-N7_MeTrfase"/>
    <property type="match status" value="1"/>
</dbReference>
<keyword evidence="11" id="KW-1185">Reference proteome</keyword>
<evidence type="ECO:0000256" key="3">
    <source>
        <dbReference type="ARBA" id="ARBA00022679"/>
    </source>
</evidence>
<feature type="compositionally biased region" description="Basic and acidic residues" evidence="8">
    <location>
        <begin position="1"/>
        <end position="11"/>
    </location>
</feature>
<keyword evidence="5" id="KW-0694">RNA-binding</keyword>
<dbReference type="InterPro" id="IPR004971">
    <property type="entry name" value="mRNA_G-N7_MeTrfase_dom"/>
</dbReference>
<evidence type="ECO:0000256" key="1">
    <source>
        <dbReference type="ARBA" id="ARBA00011926"/>
    </source>
</evidence>
<dbReference type="PANTHER" id="PTHR12189">
    <property type="entry name" value="MRNA GUANINE-7- METHYLTRANSFERASE"/>
    <property type="match status" value="1"/>
</dbReference>
<protein>
    <recommendedName>
        <fullName evidence="1">mRNA (guanine-N(7))-methyltransferase</fullName>
        <ecNumber evidence="1">2.1.1.56</ecNumber>
    </recommendedName>
</protein>
<dbReference type="GO" id="GO:0004482">
    <property type="term" value="F:mRNA 5'-cap (guanine-N7-)-methyltransferase activity"/>
    <property type="evidence" value="ECO:0007669"/>
    <property type="project" value="UniProtKB-EC"/>
</dbReference>
<dbReference type="SUPFAM" id="SSF53335">
    <property type="entry name" value="S-adenosyl-L-methionine-dependent methyltransferases"/>
    <property type="match status" value="1"/>
</dbReference>
<dbReference type="EC" id="2.1.1.56" evidence="1"/>
<dbReference type="GO" id="GO:0005634">
    <property type="term" value="C:nucleus"/>
    <property type="evidence" value="ECO:0007669"/>
    <property type="project" value="TreeGrafter"/>
</dbReference>
<dbReference type="Proteomes" id="UP001190700">
    <property type="component" value="Unassembled WGS sequence"/>
</dbReference>
<comment type="catalytic activity">
    <reaction evidence="7">
        <text>a 5'-end (5'-triphosphoguanosine)-ribonucleoside in mRNA + S-adenosyl-L-methionine = a 5'-end (N(7)-methyl 5'-triphosphoguanosine)-ribonucleoside in mRNA + S-adenosyl-L-homocysteine</text>
        <dbReference type="Rhea" id="RHEA:67008"/>
        <dbReference type="Rhea" id="RHEA-COMP:17166"/>
        <dbReference type="Rhea" id="RHEA-COMP:17167"/>
        <dbReference type="ChEBI" id="CHEBI:57856"/>
        <dbReference type="ChEBI" id="CHEBI:59789"/>
        <dbReference type="ChEBI" id="CHEBI:156461"/>
        <dbReference type="ChEBI" id="CHEBI:167617"/>
        <dbReference type="EC" id="2.1.1.56"/>
    </reaction>
</comment>
<evidence type="ECO:0000256" key="4">
    <source>
        <dbReference type="ARBA" id="ARBA00022691"/>
    </source>
</evidence>